<sequence length="77" mass="8445">MNHRRLDGPERRSELGAIGHGPAAQHLADRFSSEIAAWDRDRAHQPRIVAYPAGALVTAPHTGMVINKQDSRLVLSP</sequence>
<gene>
    <name evidence="2" type="ORF">ACFQV2_39875</name>
</gene>
<feature type="compositionally biased region" description="Basic and acidic residues" evidence="1">
    <location>
        <begin position="1"/>
        <end position="14"/>
    </location>
</feature>
<accession>A0ABW2TZ33</accession>
<protein>
    <submittedName>
        <fullName evidence="2">Uncharacterized protein</fullName>
    </submittedName>
</protein>
<dbReference type="EMBL" id="JBHTEY010000004">
    <property type="protein sequence ID" value="MFC7618581.1"/>
    <property type="molecule type" value="Genomic_DNA"/>
</dbReference>
<dbReference type="Proteomes" id="UP001596512">
    <property type="component" value="Unassembled WGS sequence"/>
</dbReference>
<comment type="caution">
    <text evidence="2">The sequence shown here is derived from an EMBL/GenBank/DDBJ whole genome shotgun (WGS) entry which is preliminary data.</text>
</comment>
<evidence type="ECO:0000313" key="3">
    <source>
        <dbReference type="Proteomes" id="UP001596512"/>
    </source>
</evidence>
<name>A0ABW2TZ33_9PSEU</name>
<reference evidence="3" key="1">
    <citation type="journal article" date="2019" name="Int. J. Syst. Evol. Microbiol.">
        <title>The Global Catalogue of Microorganisms (GCM) 10K type strain sequencing project: providing services to taxonomists for standard genome sequencing and annotation.</title>
        <authorList>
            <consortium name="The Broad Institute Genomics Platform"/>
            <consortium name="The Broad Institute Genome Sequencing Center for Infectious Disease"/>
            <person name="Wu L."/>
            <person name="Ma J."/>
        </authorList>
    </citation>
    <scope>NUCLEOTIDE SEQUENCE [LARGE SCALE GENOMIC DNA]</scope>
    <source>
        <strain evidence="3">JCM 17695</strain>
    </source>
</reference>
<keyword evidence="3" id="KW-1185">Reference proteome</keyword>
<evidence type="ECO:0000256" key="1">
    <source>
        <dbReference type="SAM" id="MobiDB-lite"/>
    </source>
</evidence>
<proteinExistence type="predicted"/>
<organism evidence="2 3">
    <name type="scientific">Actinokineospora soli</name>
    <dbReference type="NCBI Taxonomy" id="1048753"/>
    <lineage>
        <taxon>Bacteria</taxon>
        <taxon>Bacillati</taxon>
        <taxon>Actinomycetota</taxon>
        <taxon>Actinomycetes</taxon>
        <taxon>Pseudonocardiales</taxon>
        <taxon>Pseudonocardiaceae</taxon>
        <taxon>Actinokineospora</taxon>
    </lineage>
</organism>
<feature type="region of interest" description="Disordered" evidence="1">
    <location>
        <begin position="1"/>
        <end position="23"/>
    </location>
</feature>
<evidence type="ECO:0000313" key="2">
    <source>
        <dbReference type="EMBL" id="MFC7618581.1"/>
    </source>
</evidence>